<dbReference type="AlphaFoldDB" id="A0AAV1VVP2"/>
<comment type="caution">
    <text evidence="1">The sequence shown here is derived from an EMBL/GenBank/DDBJ whole genome shotgun (WGS) entry which is preliminary data.</text>
</comment>
<dbReference type="EMBL" id="CAXHTB010000002">
    <property type="protein sequence ID" value="CAL0301074.1"/>
    <property type="molecule type" value="Genomic_DNA"/>
</dbReference>
<accession>A0AAV1VVP2</accession>
<evidence type="ECO:0000313" key="1">
    <source>
        <dbReference type="EMBL" id="CAL0301074.1"/>
    </source>
</evidence>
<reference evidence="1 2" key="1">
    <citation type="submission" date="2024-03" db="EMBL/GenBank/DDBJ databases">
        <authorList>
            <person name="Martinez-Hernandez J."/>
        </authorList>
    </citation>
    <scope>NUCLEOTIDE SEQUENCE [LARGE SCALE GENOMIC DNA]</scope>
</reference>
<name>A0AAV1VVP2_LUPLU</name>
<protein>
    <submittedName>
        <fullName evidence="1">Uncharacterized protein</fullName>
    </submittedName>
</protein>
<organism evidence="1 2">
    <name type="scientific">Lupinus luteus</name>
    <name type="common">European yellow lupine</name>
    <dbReference type="NCBI Taxonomy" id="3873"/>
    <lineage>
        <taxon>Eukaryota</taxon>
        <taxon>Viridiplantae</taxon>
        <taxon>Streptophyta</taxon>
        <taxon>Embryophyta</taxon>
        <taxon>Tracheophyta</taxon>
        <taxon>Spermatophyta</taxon>
        <taxon>Magnoliopsida</taxon>
        <taxon>eudicotyledons</taxon>
        <taxon>Gunneridae</taxon>
        <taxon>Pentapetalae</taxon>
        <taxon>rosids</taxon>
        <taxon>fabids</taxon>
        <taxon>Fabales</taxon>
        <taxon>Fabaceae</taxon>
        <taxon>Papilionoideae</taxon>
        <taxon>50 kb inversion clade</taxon>
        <taxon>genistoids sensu lato</taxon>
        <taxon>core genistoids</taxon>
        <taxon>Genisteae</taxon>
        <taxon>Lupinus</taxon>
    </lineage>
</organism>
<evidence type="ECO:0000313" key="2">
    <source>
        <dbReference type="Proteomes" id="UP001497480"/>
    </source>
</evidence>
<keyword evidence="2" id="KW-1185">Reference proteome</keyword>
<dbReference type="Proteomes" id="UP001497480">
    <property type="component" value="Unassembled WGS sequence"/>
</dbReference>
<gene>
    <name evidence="1" type="ORF">LLUT_LOCUS2134</name>
</gene>
<sequence length="115" mass="13415">MIKFIWLHLNSSATIHLLLPNNSLWYSRICINFPSVHYLPNCNVIYPLIMHQINKGYLLKLEKGKENDTYIYGIKIFEMVQGNFLQTKKIIPEISIIITKKQISKKLIKLSLNLG</sequence>
<proteinExistence type="predicted"/>